<dbReference type="SMART" id="SM00490">
    <property type="entry name" value="HELICc"/>
    <property type="match status" value="1"/>
</dbReference>
<evidence type="ECO:0000256" key="3">
    <source>
        <dbReference type="ARBA" id="ARBA00022741"/>
    </source>
</evidence>
<name>F4LIQ6_TREBD</name>
<evidence type="ECO:0000256" key="5">
    <source>
        <dbReference type="ARBA" id="ARBA00022801"/>
    </source>
</evidence>
<dbReference type="AlphaFoldDB" id="F4LIQ6"/>
<keyword evidence="5 15" id="KW-0378">Hydrolase</keyword>
<feature type="domain" description="Helicase C-terminal" evidence="17">
    <location>
        <begin position="537"/>
        <end position="689"/>
    </location>
</feature>
<evidence type="ECO:0000256" key="15">
    <source>
        <dbReference type="RuleBase" id="RU363016"/>
    </source>
</evidence>
<dbReference type="GO" id="GO:0006310">
    <property type="term" value="P:DNA recombination"/>
    <property type="evidence" value="ECO:0007669"/>
    <property type="project" value="UniProtKB-UniRule"/>
</dbReference>
<evidence type="ECO:0000313" key="19">
    <source>
        <dbReference type="Proteomes" id="UP000006546"/>
    </source>
</evidence>
<dbReference type="InterPro" id="IPR012340">
    <property type="entry name" value="NA-bd_OB-fold"/>
</dbReference>
<dbReference type="NCBIfam" id="NF008165">
    <property type="entry name" value="PRK10917.1-3"/>
    <property type="match status" value="1"/>
</dbReference>
<evidence type="ECO:0000256" key="13">
    <source>
        <dbReference type="ARBA" id="ARBA00034808"/>
    </source>
</evidence>
<evidence type="ECO:0000256" key="8">
    <source>
        <dbReference type="ARBA" id="ARBA00023125"/>
    </source>
</evidence>
<dbReference type="RefSeq" id="WP_013757950.1">
    <property type="nucleotide sequence ID" value="NC_015500.1"/>
</dbReference>
<keyword evidence="10 15" id="KW-0234">DNA repair</keyword>
<dbReference type="InterPro" id="IPR047112">
    <property type="entry name" value="RecG/Mfd"/>
</dbReference>
<protein>
    <recommendedName>
        <fullName evidence="2 15">ATP-dependent DNA helicase RecG</fullName>
        <ecNumber evidence="13 15">5.6.2.4</ecNumber>
    </recommendedName>
</protein>
<dbReference type="Pfam" id="PF17191">
    <property type="entry name" value="RecG_wedge"/>
    <property type="match status" value="1"/>
</dbReference>
<dbReference type="PROSITE" id="PS51192">
    <property type="entry name" value="HELICASE_ATP_BIND_1"/>
    <property type="match status" value="1"/>
</dbReference>
<gene>
    <name evidence="18" type="ordered locus">Trebr_0795</name>
</gene>
<dbReference type="InterPro" id="IPR001650">
    <property type="entry name" value="Helicase_C-like"/>
</dbReference>
<keyword evidence="9 15" id="KW-0233">DNA recombination</keyword>
<proteinExistence type="inferred from homology"/>
<dbReference type="eggNOG" id="COG1200">
    <property type="taxonomic scope" value="Bacteria"/>
</dbReference>
<dbReference type="PROSITE" id="PS51194">
    <property type="entry name" value="HELICASE_CTER"/>
    <property type="match status" value="1"/>
</dbReference>
<dbReference type="GO" id="GO:0016887">
    <property type="term" value="F:ATP hydrolysis activity"/>
    <property type="evidence" value="ECO:0007669"/>
    <property type="project" value="RHEA"/>
</dbReference>
<evidence type="ECO:0000256" key="1">
    <source>
        <dbReference type="ARBA" id="ARBA00007504"/>
    </source>
</evidence>
<dbReference type="GO" id="GO:0003677">
    <property type="term" value="F:DNA binding"/>
    <property type="evidence" value="ECO:0007669"/>
    <property type="project" value="UniProtKB-KW"/>
</dbReference>
<dbReference type="InterPro" id="IPR045562">
    <property type="entry name" value="RecG_dom3_C"/>
</dbReference>
<dbReference type="NCBIfam" id="TIGR00643">
    <property type="entry name" value="recG"/>
    <property type="match status" value="1"/>
</dbReference>
<dbReference type="PANTHER" id="PTHR47964">
    <property type="entry name" value="ATP-DEPENDENT DNA HELICASE HOMOLOG RECG, CHLOROPLASTIC"/>
    <property type="match status" value="1"/>
</dbReference>
<dbReference type="PANTHER" id="PTHR47964:SF1">
    <property type="entry name" value="ATP-DEPENDENT DNA HELICASE HOMOLOG RECG, CHLOROPLASTIC"/>
    <property type="match status" value="1"/>
</dbReference>
<keyword evidence="4 15" id="KW-0227">DNA damage</keyword>
<comment type="similarity">
    <text evidence="1 15">Belongs to the helicase family. RecG subfamily.</text>
</comment>
<dbReference type="InterPro" id="IPR014001">
    <property type="entry name" value="Helicase_ATP-bd"/>
</dbReference>
<dbReference type="SUPFAM" id="SSF52540">
    <property type="entry name" value="P-loop containing nucleoside triphosphate hydrolases"/>
    <property type="match status" value="1"/>
</dbReference>
<dbReference type="SMART" id="SM00487">
    <property type="entry name" value="DEXDc"/>
    <property type="match status" value="1"/>
</dbReference>
<dbReference type="GO" id="GO:0006281">
    <property type="term" value="P:DNA repair"/>
    <property type="evidence" value="ECO:0007669"/>
    <property type="project" value="UniProtKB-UniRule"/>
</dbReference>
<dbReference type="Pfam" id="PF19833">
    <property type="entry name" value="RecG_dom3_C"/>
    <property type="match status" value="1"/>
</dbReference>
<dbReference type="InterPro" id="IPR011545">
    <property type="entry name" value="DEAD/DEAH_box_helicase_dom"/>
</dbReference>
<keyword evidence="6 15" id="KW-0347">Helicase</keyword>
<feature type="domain" description="Helicase ATP-binding" evidence="16">
    <location>
        <begin position="326"/>
        <end position="498"/>
    </location>
</feature>
<dbReference type="InterPro" id="IPR033454">
    <property type="entry name" value="RecG_wedge"/>
</dbReference>
<evidence type="ECO:0000256" key="4">
    <source>
        <dbReference type="ARBA" id="ARBA00022763"/>
    </source>
</evidence>
<evidence type="ECO:0000256" key="2">
    <source>
        <dbReference type="ARBA" id="ARBA00017846"/>
    </source>
</evidence>
<evidence type="ECO:0000256" key="6">
    <source>
        <dbReference type="ARBA" id="ARBA00022806"/>
    </source>
</evidence>
<evidence type="ECO:0000256" key="9">
    <source>
        <dbReference type="ARBA" id="ARBA00023172"/>
    </source>
</evidence>
<dbReference type="KEGG" id="tbe:Trebr_0795"/>
<dbReference type="Pfam" id="PF00270">
    <property type="entry name" value="DEAD"/>
    <property type="match status" value="1"/>
</dbReference>
<keyword evidence="19" id="KW-1185">Reference proteome</keyword>
<dbReference type="OrthoDB" id="9804325at2"/>
<dbReference type="InterPro" id="IPR004609">
    <property type="entry name" value="ATP-dep_DNA_helicase_RecG"/>
</dbReference>
<organism evidence="18 19">
    <name type="scientific">Treponema brennaborense (strain DSM 12168 / CIP 105900 / DD5/3)</name>
    <dbReference type="NCBI Taxonomy" id="906968"/>
    <lineage>
        <taxon>Bacteria</taxon>
        <taxon>Pseudomonadati</taxon>
        <taxon>Spirochaetota</taxon>
        <taxon>Spirochaetia</taxon>
        <taxon>Spirochaetales</taxon>
        <taxon>Treponemataceae</taxon>
        <taxon>Treponema</taxon>
    </lineage>
</organism>
<dbReference type="Proteomes" id="UP000006546">
    <property type="component" value="Chromosome"/>
</dbReference>
<dbReference type="Gene3D" id="2.40.50.140">
    <property type="entry name" value="Nucleic acid-binding proteins"/>
    <property type="match status" value="1"/>
</dbReference>
<evidence type="ECO:0000259" key="17">
    <source>
        <dbReference type="PROSITE" id="PS51194"/>
    </source>
</evidence>
<keyword evidence="11" id="KW-0413">Isomerase</keyword>
<sequence>MKLTEIETPVSTLAGIGPARAKLFAALGIYTVADLLAYYPRDWEDRTQRVPLAQFRSNGKVHTVARVTGHSWFGYGKMKTLKIHITDGSADAELVAFNRPFLEKSLPDGAIIAVTGTFSERYGRLQSSAFETALIAPGGSLAEYETKRVPGSAVFPVYSLTAGLSQAQMRKAVRKALQEYARGIEDTLPADVIETRHLLRKQAALHAMHCPETLRQALDARRTLIYEELYHFQTAIGLSALRHKGRLPDDEKQPFFATGSDVMPENSEREHTQETLTETFARKLSPRQKKLFDSLPFELTADQMKCISEMNDDIDRAEQSRAKAAAGKPLYTMARLVQGDVGSGKTLTAFFACLRTADWGGQCALLAPTELLARQHAESAAKLLEQTGVTLAFLTGNITAESRGPLLKSLKAGDIDIVIGTHALFSRNVHYKDLRLAVIDEQHRFGVLQRNAIIEKGRQPAAPDSPQYVVPSLLMLSATPIPRTLALTAFGDLDVSVIRTMPRGRLPVKTYLTRMGNEKNVYDYVRAEVAKGHQAYFVYPRIEESESDDDGSLIPDTGNGIKNAEDMYRFLSQEVYPQFRIALVHSRIEEAEQHRILDDFKNGRTDILVATSVVEVGVDVPNATCMVVEHADRFGMAALHQLRGRVGRSSLQSFCFLVYGAHISKTGIERMKALHETTDGFVIAEQDLQLRGPGEVSGIQQSGYLTLGIADPVRDSQLLELARQDAFDHIRRSPAYASALAQPD</sequence>
<evidence type="ECO:0000256" key="14">
    <source>
        <dbReference type="ARBA" id="ARBA00048988"/>
    </source>
</evidence>
<comment type="catalytic activity">
    <reaction evidence="12 15">
        <text>Couples ATP hydrolysis with the unwinding of duplex DNA by translocating in the 3'-5' direction.</text>
        <dbReference type="EC" id="5.6.2.4"/>
    </reaction>
</comment>
<evidence type="ECO:0000256" key="7">
    <source>
        <dbReference type="ARBA" id="ARBA00022840"/>
    </source>
</evidence>
<evidence type="ECO:0000256" key="10">
    <source>
        <dbReference type="ARBA" id="ARBA00023204"/>
    </source>
</evidence>
<dbReference type="GO" id="GO:0005524">
    <property type="term" value="F:ATP binding"/>
    <property type="evidence" value="ECO:0007669"/>
    <property type="project" value="UniProtKB-KW"/>
</dbReference>
<evidence type="ECO:0000256" key="11">
    <source>
        <dbReference type="ARBA" id="ARBA00023235"/>
    </source>
</evidence>
<evidence type="ECO:0000313" key="18">
    <source>
        <dbReference type="EMBL" id="AEE16231.1"/>
    </source>
</evidence>
<evidence type="ECO:0000259" key="16">
    <source>
        <dbReference type="PROSITE" id="PS51192"/>
    </source>
</evidence>
<dbReference type="CDD" id="cd04488">
    <property type="entry name" value="RecG_wedge_OBF"/>
    <property type="match status" value="1"/>
</dbReference>
<keyword evidence="8" id="KW-0238">DNA-binding</keyword>
<dbReference type="GO" id="GO:0043138">
    <property type="term" value="F:3'-5' DNA helicase activity"/>
    <property type="evidence" value="ECO:0007669"/>
    <property type="project" value="UniProtKB-EC"/>
</dbReference>
<dbReference type="Pfam" id="PF00271">
    <property type="entry name" value="Helicase_C"/>
    <property type="match status" value="1"/>
</dbReference>
<evidence type="ECO:0000256" key="12">
    <source>
        <dbReference type="ARBA" id="ARBA00034617"/>
    </source>
</evidence>
<dbReference type="InterPro" id="IPR027417">
    <property type="entry name" value="P-loop_NTPase"/>
</dbReference>
<dbReference type="HOGENOM" id="CLU_005122_7_1_12"/>
<dbReference type="STRING" id="906968.Trebr_0795"/>
<comment type="function">
    <text evidence="15">Plays a critical role in recombination and DNA repair. Helps process Holliday junction intermediates to mature products by catalyzing branch migration. Has replication fork regression activity, unwinds stalled or blocked replication forks to make a HJ that can be resolved. Has a DNA unwinding activity characteristic of a DNA helicase with 3'-5' polarity.</text>
</comment>
<keyword evidence="7 15" id="KW-0067">ATP-binding</keyword>
<accession>F4LIQ6</accession>
<dbReference type="EMBL" id="CP002696">
    <property type="protein sequence ID" value="AEE16231.1"/>
    <property type="molecule type" value="Genomic_DNA"/>
</dbReference>
<dbReference type="EC" id="5.6.2.4" evidence="13 15"/>
<reference evidence="19" key="1">
    <citation type="submission" date="2011-04" db="EMBL/GenBank/DDBJ databases">
        <title>The complete genome of Treponema brennaborense DSM 12168.</title>
        <authorList>
            <person name="Lucas S."/>
            <person name="Han J."/>
            <person name="Lapidus A."/>
            <person name="Bruce D."/>
            <person name="Goodwin L."/>
            <person name="Pitluck S."/>
            <person name="Peters L."/>
            <person name="Kyrpides N."/>
            <person name="Mavromatis K."/>
            <person name="Ivanova N."/>
            <person name="Mikhailova N."/>
            <person name="Pagani I."/>
            <person name="Teshima H."/>
            <person name="Detter J.C."/>
            <person name="Tapia R."/>
            <person name="Han C."/>
            <person name="Land M."/>
            <person name="Hauser L."/>
            <person name="Markowitz V."/>
            <person name="Cheng J.-F."/>
            <person name="Hugenholtz P."/>
            <person name="Woyke T."/>
            <person name="Wu D."/>
            <person name="Gronow S."/>
            <person name="Wellnitz S."/>
            <person name="Brambilla E."/>
            <person name="Klenk H.-P."/>
            <person name="Eisen J.A."/>
        </authorList>
    </citation>
    <scope>NUCLEOTIDE SEQUENCE [LARGE SCALE GENOMIC DNA]</scope>
    <source>
        <strain evidence="19">DSM 12168 / CIP 105900 / DD5/3</strain>
    </source>
</reference>
<keyword evidence="3 15" id="KW-0547">Nucleotide-binding</keyword>
<dbReference type="SUPFAM" id="SSF50249">
    <property type="entry name" value="Nucleic acid-binding proteins"/>
    <property type="match status" value="1"/>
</dbReference>
<dbReference type="Gene3D" id="3.40.50.300">
    <property type="entry name" value="P-loop containing nucleotide triphosphate hydrolases"/>
    <property type="match status" value="2"/>
</dbReference>
<comment type="catalytic activity">
    <reaction evidence="14 15">
        <text>ATP + H2O = ADP + phosphate + H(+)</text>
        <dbReference type="Rhea" id="RHEA:13065"/>
        <dbReference type="ChEBI" id="CHEBI:15377"/>
        <dbReference type="ChEBI" id="CHEBI:15378"/>
        <dbReference type="ChEBI" id="CHEBI:30616"/>
        <dbReference type="ChEBI" id="CHEBI:43474"/>
        <dbReference type="ChEBI" id="CHEBI:456216"/>
        <dbReference type="EC" id="5.6.2.4"/>
    </reaction>
</comment>